<feature type="transmembrane region" description="Helical" evidence="1">
    <location>
        <begin position="56"/>
        <end position="77"/>
    </location>
</feature>
<keyword evidence="3" id="KW-1185">Reference proteome</keyword>
<sequence length="85" mass="9025">MPNRPRTRNAGSAQGLLWLFGAILTVQGFGSAITEAGWHTSFGVSGLLRAADVPEWGALLVGCAGVALLATAARRHVRSRADRRR</sequence>
<name>A0ABV2XXD9_9ACTN</name>
<protein>
    <submittedName>
        <fullName evidence="2">Uncharacterized protein</fullName>
    </submittedName>
</protein>
<reference evidence="2 3" key="1">
    <citation type="submission" date="2024-06" db="EMBL/GenBank/DDBJ databases">
        <title>The Natural Products Discovery Center: Release of the First 8490 Sequenced Strains for Exploring Actinobacteria Biosynthetic Diversity.</title>
        <authorList>
            <person name="Kalkreuter E."/>
            <person name="Kautsar S.A."/>
            <person name="Yang D."/>
            <person name="Bader C.D."/>
            <person name="Teijaro C.N."/>
            <person name="Fluegel L."/>
            <person name="Davis C.M."/>
            <person name="Simpson J.R."/>
            <person name="Lauterbach L."/>
            <person name="Steele A.D."/>
            <person name="Gui C."/>
            <person name="Meng S."/>
            <person name="Li G."/>
            <person name="Viehrig K."/>
            <person name="Ye F."/>
            <person name="Su P."/>
            <person name="Kiefer A.F."/>
            <person name="Nichols A."/>
            <person name="Cepeda A.J."/>
            <person name="Yan W."/>
            <person name="Fan B."/>
            <person name="Jiang Y."/>
            <person name="Adhikari A."/>
            <person name="Zheng C.-J."/>
            <person name="Schuster L."/>
            <person name="Cowan T.M."/>
            <person name="Smanski M.J."/>
            <person name="Chevrette M.G."/>
            <person name="De Carvalho L.P.S."/>
            <person name="Shen B."/>
        </authorList>
    </citation>
    <scope>NUCLEOTIDE SEQUENCE [LARGE SCALE GENOMIC DNA]</scope>
    <source>
        <strain evidence="2 3">NPDC019583</strain>
    </source>
</reference>
<keyword evidence="1" id="KW-0812">Transmembrane</keyword>
<organism evidence="2 3">
    <name type="scientific">Streptomyces olindensis</name>
    <dbReference type="NCBI Taxonomy" id="358823"/>
    <lineage>
        <taxon>Bacteria</taxon>
        <taxon>Bacillati</taxon>
        <taxon>Actinomycetota</taxon>
        <taxon>Actinomycetes</taxon>
        <taxon>Kitasatosporales</taxon>
        <taxon>Streptomycetaceae</taxon>
        <taxon>Streptomyces</taxon>
    </lineage>
</organism>
<keyword evidence="1" id="KW-0472">Membrane</keyword>
<comment type="caution">
    <text evidence="2">The sequence shown here is derived from an EMBL/GenBank/DDBJ whole genome shotgun (WGS) entry which is preliminary data.</text>
</comment>
<dbReference type="Proteomes" id="UP001550603">
    <property type="component" value="Unassembled WGS sequence"/>
</dbReference>
<evidence type="ECO:0000313" key="3">
    <source>
        <dbReference type="Proteomes" id="UP001550603"/>
    </source>
</evidence>
<accession>A0ABV2XXD9</accession>
<evidence type="ECO:0000256" key="1">
    <source>
        <dbReference type="SAM" id="Phobius"/>
    </source>
</evidence>
<gene>
    <name evidence="2" type="ORF">ABZ568_20185</name>
</gene>
<proteinExistence type="predicted"/>
<keyword evidence="1" id="KW-1133">Transmembrane helix</keyword>
<dbReference type="RefSeq" id="WP_359790103.1">
    <property type="nucleotide sequence ID" value="NZ_JBEYBN010000027.1"/>
</dbReference>
<dbReference type="EMBL" id="JBEYBN010000027">
    <property type="protein sequence ID" value="MEU2268676.1"/>
    <property type="molecule type" value="Genomic_DNA"/>
</dbReference>
<evidence type="ECO:0000313" key="2">
    <source>
        <dbReference type="EMBL" id="MEU2268676.1"/>
    </source>
</evidence>